<evidence type="ECO:0000313" key="4">
    <source>
        <dbReference type="Proteomes" id="UP000184050"/>
    </source>
</evidence>
<gene>
    <name evidence="3" type="ORF">SAMN05444280_11585</name>
</gene>
<sequence length="92" mass="11005">MMANLFNEYYFVYVLLSLKDGKKYTGYTKNLPSRFEAHQNGKVESTKNRRPFKLIYFEGCLNQQDATKREKYLKTFYGKRFLGNRLKSYFTG</sequence>
<dbReference type="STRING" id="1168035.SAMN05444280_11585"/>
<keyword evidence="3" id="KW-0255">Endonuclease</keyword>
<reference evidence="3 4" key="1">
    <citation type="submission" date="2016-11" db="EMBL/GenBank/DDBJ databases">
        <authorList>
            <person name="Jaros S."/>
            <person name="Januszkiewicz K."/>
            <person name="Wedrychowicz H."/>
        </authorList>
    </citation>
    <scope>NUCLEOTIDE SEQUENCE [LARGE SCALE GENOMIC DNA]</scope>
    <source>
        <strain evidence="3 4">DSM 27063</strain>
    </source>
</reference>
<dbReference type="PROSITE" id="PS50164">
    <property type="entry name" value="GIY_YIG"/>
    <property type="match status" value="1"/>
</dbReference>
<comment type="similarity">
    <text evidence="1">Belongs to the UPF0213 family.</text>
</comment>
<keyword evidence="3" id="KW-0378">Hydrolase</keyword>
<dbReference type="AlphaFoldDB" id="A0A1M6I4L3"/>
<dbReference type="PANTHER" id="PTHR34477:SF1">
    <property type="entry name" value="UPF0213 PROTEIN YHBQ"/>
    <property type="match status" value="1"/>
</dbReference>
<dbReference type="InterPro" id="IPR050190">
    <property type="entry name" value="UPF0213_domain"/>
</dbReference>
<dbReference type="Proteomes" id="UP000184050">
    <property type="component" value="Unassembled WGS sequence"/>
</dbReference>
<feature type="domain" description="GIY-YIG" evidence="2">
    <location>
        <begin position="8"/>
        <end position="85"/>
    </location>
</feature>
<dbReference type="SUPFAM" id="SSF82771">
    <property type="entry name" value="GIY-YIG endonuclease"/>
    <property type="match status" value="1"/>
</dbReference>
<dbReference type="Pfam" id="PF01541">
    <property type="entry name" value="GIY-YIG"/>
    <property type="match status" value="1"/>
</dbReference>
<dbReference type="Gene3D" id="3.40.1440.10">
    <property type="entry name" value="GIY-YIG endonuclease"/>
    <property type="match status" value="1"/>
</dbReference>
<organism evidence="3 4">
    <name type="scientific">Tangfeifania diversioriginum</name>
    <dbReference type="NCBI Taxonomy" id="1168035"/>
    <lineage>
        <taxon>Bacteria</taxon>
        <taxon>Pseudomonadati</taxon>
        <taxon>Bacteroidota</taxon>
        <taxon>Bacteroidia</taxon>
        <taxon>Marinilabiliales</taxon>
        <taxon>Prolixibacteraceae</taxon>
        <taxon>Tangfeifania</taxon>
    </lineage>
</organism>
<evidence type="ECO:0000256" key="1">
    <source>
        <dbReference type="ARBA" id="ARBA00007435"/>
    </source>
</evidence>
<name>A0A1M6I4L3_9BACT</name>
<protein>
    <submittedName>
        <fullName evidence="3">Putative endonuclease</fullName>
    </submittedName>
</protein>
<dbReference type="RefSeq" id="WP_217652682.1">
    <property type="nucleotide sequence ID" value="NZ_FQZE01000015.1"/>
</dbReference>
<proteinExistence type="inferred from homology"/>
<evidence type="ECO:0000313" key="3">
    <source>
        <dbReference type="EMBL" id="SHJ29345.1"/>
    </source>
</evidence>
<dbReference type="InterPro" id="IPR000305">
    <property type="entry name" value="GIY-YIG_endonuc"/>
</dbReference>
<dbReference type="InterPro" id="IPR035901">
    <property type="entry name" value="GIY-YIG_endonuc_sf"/>
</dbReference>
<dbReference type="GO" id="GO:0004519">
    <property type="term" value="F:endonuclease activity"/>
    <property type="evidence" value="ECO:0007669"/>
    <property type="project" value="UniProtKB-KW"/>
</dbReference>
<keyword evidence="3" id="KW-0540">Nuclease</keyword>
<keyword evidence="4" id="KW-1185">Reference proteome</keyword>
<dbReference type="CDD" id="cd10449">
    <property type="entry name" value="GIY-YIG_SLX1_like"/>
    <property type="match status" value="1"/>
</dbReference>
<dbReference type="EMBL" id="FQZE01000015">
    <property type="protein sequence ID" value="SHJ29345.1"/>
    <property type="molecule type" value="Genomic_DNA"/>
</dbReference>
<dbReference type="PANTHER" id="PTHR34477">
    <property type="entry name" value="UPF0213 PROTEIN YHBQ"/>
    <property type="match status" value="1"/>
</dbReference>
<accession>A0A1M6I4L3</accession>
<evidence type="ECO:0000259" key="2">
    <source>
        <dbReference type="PROSITE" id="PS50164"/>
    </source>
</evidence>